<reference evidence="8" key="1">
    <citation type="submission" date="2020-06" db="EMBL/GenBank/DDBJ databases">
        <title>WGS assembly of Ceratodon purpureus strain R40.</title>
        <authorList>
            <person name="Carey S.B."/>
            <person name="Jenkins J."/>
            <person name="Shu S."/>
            <person name="Lovell J.T."/>
            <person name="Sreedasyam A."/>
            <person name="Maumus F."/>
            <person name="Tiley G.P."/>
            <person name="Fernandez-Pozo N."/>
            <person name="Barry K."/>
            <person name="Chen C."/>
            <person name="Wang M."/>
            <person name="Lipzen A."/>
            <person name="Daum C."/>
            <person name="Saski C.A."/>
            <person name="Payton A.C."/>
            <person name="Mcbreen J.C."/>
            <person name="Conrad R.E."/>
            <person name="Kollar L.M."/>
            <person name="Olsson S."/>
            <person name="Huttunen S."/>
            <person name="Landis J.B."/>
            <person name="Wickett N.J."/>
            <person name="Johnson M.G."/>
            <person name="Rensing S.A."/>
            <person name="Grimwood J."/>
            <person name="Schmutz J."/>
            <person name="Mcdaniel S.F."/>
        </authorList>
    </citation>
    <scope>NUCLEOTIDE SEQUENCE</scope>
    <source>
        <strain evidence="8">R40</strain>
    </source>
</reference>
<dbReference type="GO" id="GO:0009706">
    <property type="term" value="C:chloroplast inner membrane"/>
    <property type="evidence" value="ECO:0007669"/>
    <property type="project" value="TreeGrafter"/>
</dbReference>
<keyword evidence="5 7" id="KW-0472">Membrane</keyword>
<evidence type="ECO:0000256" key="4">
    <source>
        <dbReference type="ARBA" id="ARBA00022989"/>
    </source>
</evidence>
<evidence type="ECO:0000256" key="3">
    <source>
        <dbReference type="ARBA" id="ARBA00022692"/>
    </source>
</evidence>
<evidence type="ECO:0000256" key="7">
    <source>
        <dbReference type="SAM" id="Phobius"/>
    </source>
</evidence>
<comment type="subcellular location">
    <subcellularLocation>
        <location evidence="1">Membrane</location>
    </subcellularLocation>
</comment>
<evidence type="ECO:0000256" key="5">
    <source>
        <dbReference type="ARBA" id="ARBA00023136"/>
    </source>
</evidence>
<feature type="transmembrane region" description="Helical" evidence="7">
    <location>
        <begin position="234"/>
        <end position="255"/>
    </location>
</feature>
<keyword evidence="4 7" id="KW-1133">Transmembrane helix</keyword>
<evidence type="ECO:0000256" key="2">
    <source>
        <dbReference type="ARBA" id="ARBA00007590"/>
    </source>
</evidence>
<evidence type="ECO:0000313" key="8">
    <source>
        <dbReference type="EMBL" id="KAG0584614.1"/>
    </source>
</evidence>
<feature type="region of interest" description="Disordered" evidence="6">
    <location>
        <begin position="142"/>
        <end position="181"/>
    </location>
</feature>
<name>A0A8T0ILG0_CERPU</name>
<dbReference type="Gene3D" id="1.10.10.1740">
    <property type="entry name" value="Transmembrane protein 14-like"/>
    <property type="match status" value="1"/>
</dbReference>
<dbReference type="EMBL" id="CM026423">
    <property type="protein sequence ID" value="KAG0584614.1"/>
    <property type="molecule type" value="Genomic_DNA"/>
</dbReference>
<keyword evidence="9" id="KW-1185">Reference proteome</keyword>
<feature type="compositionally biased region" description="Basic and acidic residues" evidence="6">
    <location>
        <begin position="165"/>
        <end position="174"/>
    </location>
</feature>
<accession>A0A8T0ILG0</accession>
<evidence type="ECO:0000256" key="6">
    <source>
        <dbReference type="SAM" id="MobiDB-lite"/>
    </source>
</evidence>
<dbReference type="AlphaFoldDB" id="A0A8T0ILG0"/>
<dbReference type="PANTHER" id="PTHR12668">
    <property type="entry name" value="TRANSMEMBRANE PROTEIN 14, 15"/>
    <property type="match status" value="1"/>
</dbReference>
<evidence type="ECO:0000256" key="1">
    <source>
        <dbReference type="ARBA" id="ARBA00004370"/>
    </source>
</evidence>
<dbReference type="InterPro" id="IPR044890">
    <property type="entry name" value="TMEM14_sf"/>
</dbReference>
<keyword evidence="3 7" id="KW-0812">Transmembrane</keyword>
<dbReference type="PANTHER" id="PTHR12668:SF37">
    <property type="entry name" value="PROTEIN FATTY ACID EXPORT 2, CHLOROPLASTIC"/>
    <property type="match status" value="1"/>
</dbReference>
<gene>
    <name evidence="8" type="ORF">KC19_3G222600</name>
</gene>
<dbReference type="Proteomes" id="UP000822688">
    <property type="component" value="Chromosome 3"/>
</dbReference>
<organism evidence="8 9">
    <name type="scientific">Ceratodon purpureus</name>
    <name type="common">Fire moss</name>
    <name type="synonym">Dicranum purpureum</name>
    <dbReference type="NCBI Taxonomy" id="3225"/>
    <lineage>
        <taxon>Eukaryota</taxon>
        <taxon>Viridiplantae</taxon>
        <taxon>Streptophyta</taxon>
        <taxon>Embryophyta</taxon>
        <taxon>Bryophyta</taxon>
        <taxon>Bryophytina</taxon>
        <taxon>Bryopsida</taxon>
        <taxon>Dicranidae</taxon>
        <taxon>Pseudoditrichales</taxon>
        <taxon>Ditrichaceae</taxon>
        <taxon>Ceratodon</taxon>
    </lineage>
</organism>
<feature type="transmembrane region" description="Helical" evidence="7">
    <location>
        <begin position="261"/>
        <end position="279"/>
    </location>
</feature>
<comment type="caution">
    <text evidence="8">The sequence shown here is derived from an EMBL/GenBank/DDBJ whole genome shotgun (WGS) entry which is preliminary data.</text>
</comment>
<dbReference type="Pfam" id="PF03647">
    <property type="entry name" value="Tmemb_14"/>
    <property type="match status" value="1"/>
</dbReference>
<feature type="compositionally biased region" description="Gly residues" evidence="6">
    <location>
        <begin position="146"/>
        <end position="164"/>
    </location>
</feature>
<proteinExistence type="inferred from homology"/>
<evidence type="ECO:0000313" key="9">
    <source>
        <dbReference type="Proteomes" id="UP000822688"/>
    </source>
</evidence>
<sequence>MAMAISSTAAVTVSSFGEIAGIGSGAALPSQSSLVCVRKNGVRKSMVASYGIPSYGAPRPYQTPGADYHTGARPVETSGKAGFGDVSRVDLQWNYGTPSDYSTPVNYQTPRRYGAPHAYGPGVETTELGQEGVTLEDVKEAELDGGDVGGGGGRGDENGGSGGGRGDDGGEGEKPKKKAGMSMSQKLTLAYAVLVGVGGLMGFAKSGSSKSLMAGGGSASILYYVFLNLPSNPVLASAIGLGISGMLLFIMGSRYMESGKVFPAGVVSLFSLVMAGGYIHGIMRSAH</sequence>
<dbReference type="InterPro" id="IPR005349">
    <property type="entry name" value="TMEM14"/>
</dbReference>
<protein>
    <submittedName>
        <fullName evidence="8">Uncharacterized protein</fullName>
    </submittedName>
</protein>
<feature type="transmembrane region" description="Helical" evidence="7">
    <location>
        <begin position="187"/>
        <end position="204"/>
    </location>
</feature>
<comment type="similarity">
    <text evidence="2">Belongs to the TMEM14 family.</text>
</comment>
<dbReference type="GO" id="GO:0015245">
    <property type="term" value="F:fatty acid transmembrane transporter activity"/>
    <property type="evidence" value="ECO:0007669"/>
    <property type="project" value="TreeGrafter"/>
</dbReference>